<dbReference type="Proteomes" id="UP000252355">
    <property type="component" value="Unassembled WGS sequence"/>
</dbReference>
<proteinExistence type="predicted"/>
<comment type="caution">
    <text evidence="2">The sequence shown here is derived from an EMBL/GenBank/DDBJ whole genome shotgun (WGS) entry which is preliminary data.</text>
</comment>
<organism evidence="2 3">
    <name type="scientific">Candidatus Ozemobacter sibiricus</name>
    <dbReference type="NCBI Taxonomy" id="2268124"/>
    <lineage>
        <taxon>Bacteria</taxon>
        <taxon>Candidatus Ozemobacteria</taxon>
        <taxon>Candidatus Ozemobacterales</taxon>
        <taxon>Candidatus Ozemobacteraceae</taxon>
        <taxon>Candidatus Ozemobacter</taxon>
    </lineage>
</organism>
<feature type="compositionally biased region" description="Pro residues" evidence="1">
    <location>
        <begin position="105"/>
        <end position="117"/>
    </location>
</feature>
<accession>A0A367ZGM2</accession>
<protein>
    <submittedName>
        <fullName evidence="2">Uncharacterized protein</fullName>
    </submittedName>
</protein>
<evidence type="ECO:0000313" key="2">
    <source>
        <dbReference type="EMBL" id="RCK77260.1"/>
    </source>
</evidence>
<reference evidence="2 3" key="1">
    <citation type="submission" date="2018-05" db="EMBL/GenBank/DDBJ databases">
        <title>A metagenomic window into the 2 km-deep terrestrial subsurface aquifer revealed taxonomically and functionally diverse microbial community comprising novel uncultured bacterial lineages.</title>
        <authorList>
            <person name="Kadnikov V.V."/>
            <person name="Mardanov A.V."/>
            <person name="Beletsky A.V."/>
            <person name="Banks D."/>
            <person name="Pimenov N.V."/>
            <person name="Frank Y.A."/>
            <person name="Karnachuk O.V."/>
            <person name="Ravin N.V."/>
        </authorList>
    </citation>
    <scope>NUCLEOTIDE SEQUENCE [LARGE SCALE GENOMIC DNA]</scope>
    <source>
        <strain evidence="2">BY5</strain>
    </source>
</reference>
<feature type="region of interest" description="Disordered" evidence="1">
    <location>
        <begin position="32"/>
        <end position="117"/>
    </location>
</feature>
<evidence type="ECO:0000256" key="1">
    <source>
        <dbReference type="SAM" id="MobiDB-lite"/>
    </source>
</evidence>
<sequence length="187" mass="20773">MTRLPATWSRISRLALATPIVLIGLLGMGSPGLAQEEPPSEEEMTASFPLPQPPVVPPDQEEEPTQVQALADRHRFSPPNEAKDPFKPLVKKPEPKKEEKTIRIQPPPPQASEPKPIPPLVLTVSGICGNDAERLAMIIFENKPYVVHKEMTVDGKFKVVDVLADRLVIYSFREQMRRTFPIGGGKE</sequence>
<name>A0A367ZGM2_9BACT</name>
<dbReference type="EMBL" id="QOQW01000034">
    <property type="protein sequence ID" value="RCK77260.1"/>
    <property type="molecule type" value="Genomic_DNA"/>
</dbReference>
<evidence type="ECO:0000313" key="3">
    <source>
        <dbReference type="Proteomes" id="UP000252355"/>
    </source>
</evidence>
<dbReference type="AlphaFoldDB" id="A0A367ZGM2"/>
<feature type="compositionally biased region" description="Basic and acidic residues" evidence="1">
    <location>
        <begin position="71"/>
        <end position="102"/>
    </location>
</feature>
<gene>
    <name evidence="2" type="ORF">OZSIB_3071</name>
</gene>